<feature type="region of interest" description="Disordered" evidence="1">
    <location>
        <begin position="238"/>
        <end position="268"/>
    </location>
</feature>
<feature type="compositionally biased region" description="Low complexity" evidence="1">
    <location>
        <begin position="240"/>
        <end position="249"/>
    </location>
</feature>
<dbReference type="InterPro" id="IPR052741">
    <property type="entry name" value="Mitochondrial_HTD2"/>
</dbReference>
<dbReference type="PANTHER" id="PTHR28152:SF1">
    <property type="entry name" value="HYDROXYACYL-THIOESTER DEHYDRATASE TYPE 2, MITOCHONDRIAL"/>
    <property type="match status" value="1"/>
</dbReference>
<dbReference type="PANTHER" id="PTHR28152">
    <property type="entry name" value="HYDROXYACYL-THIOESTER DEHYDRATASE TYPE 2, MITOCHONDRIAL"/>
    <property type="match status" value="1"/>
</dbReference>
<dbReference type="SUPFAM" id="SSF54637">
    <property type="entry name" value="Thioesterase/thiol ester dehydrase-isomerase"/>
    <property type="match status" value="1"/>
</dbReference>
<evidence type="ECO:0008006" key="4">
    <source>
        <dbReference type="Google" id="ProtNLM"/>
    </source>
</evidence>
<dbReference type="Proteomes" id="UP001303473">
    <property type="component" value="Unassembled WGS sequence"/>
</dbReference>
<reference evidence="3" key="1">
    <citation type="journal article" date="2023" name="Mol. Phylogenet. Evol.">
        <title>Genome-scale phylogeny and comparative genomics of the fungal order Sordariales.</title>
        <authorList>
            <person name="Hensen N."/>
            <person name="Bonometti L."/>
            <person name="Westerberg I."/>
            <person name="Brannstrom I.O."/>
            <person name="Guillou S."/>
            <person name="Cros-Aarteil S."/>
            <person name="Calhoun S."/>
            <person name="Haridas S."/>
            <person name="Kuo A."/>
            <person name="Mondo S."/>
            <person name="Pangilinan J."/>
            <person name="Riley R."/>
            <person name="LaButti K."/>
            <person name="Andreopoulos B."/>
            <person name="Lipzen A."/>
            <person name="Chen C."/>
            <person name="Yan M."/>
            <person name="Daum C."/>
            <person name="Ng V."/>
            <person name="Clum A."/>
            <person name="Steindorff A."/>
            <person name="Ohm R.A."/>
            <person name="Martin F."/>
            <person name="Silar P."/>
            <person name="Natvig D.O."/>
            <person name="Lalanne C."/>
            <person name="Gautier V."/>
            <person name="Ament-Velasquez S.L."/>
            <person name="Kruys A."/>
            <person name="Hutchinson M.I."/>
            <person name="Powell A.J."/>
            <person name="Barry K."/>
            <person name="Miller A.N."/>
            <person name="Grigoriev I.V."/>
            <person name="Debuchy R."/>
            <person name="Gladieux P."/>
            <person name="Hiltunen Thoren M."/>
            <person name="Johannesson H."/>
        </authorList>
    </citation>
    <scope>NUCLEOTIDE SEQUENCE [LARGE SCALE GENOMIC DNA]</scope>
    <source>
        <strain evidence="3">CBS 340.73</strain>
    </source>
</reference>
<dbReference type="GO" id="GO:0019171">
    <property type="term" value="F:(3R)-hydroxyacyl-[acyl-carrier-protein] dehydratase activity"/>
    <property type="evidence" value="ECO:0007669"/>
    <property type="project" value="TreeGrafter"/>
</dbReference>
<keyword evidence="3" id="KW-1185">Reference proteome</keyword>
<name>A0AAN6N7Y8_9PEZI</name>
<proteinExistence type="predicted"/>
<gene>
    <name evidence="2" type="ORF">QBC46DRAFT_288199</name>
</gene>
<comment type="caution">
    <text evidence="2">The sequence shown here is derived from an EMBL/GenBank/DDBJ whole genome shotgun (WGS) entry which is preliminary data.</text>
</comment>
<dbReference type="Gene3D" id="3.10.129.10">
    <property type="entry name" value="Hotdog Thioesterase"/>
    <property type="match status" value="1"/>
</dbReference>
<evidence type="ECO:0000313" key="3">
    <source>
        <dbReference type="Proteomes" id="UP001303473"/>
    </source>
</evidence>
<dbReference type="EMBL" id="MU853795">
    <property type="protein sequence ID" value="KAK3940500.1"/>
    <property type="molecule type" value="Genomic_DNA"/>
</dbReference>
<evidence type="ECO:0000313" key="2">
    <source>
        <dbReference type="EMBL" id="KAK3940500.1"/>
    </source>
</evidence>
<organism evidence="2 3">
    <name type="scientific">Diplogelasinospora grovesii</name>
    <dbReference type="NCBI Taxonomy" id="303347"/>
    <lineage>
        <taxon>Eukaryota</taxon>
        <taxon>Fungi</taxon>
        <taxon>Dikarya</taxon>
        <taxon>Ascomycota</taxon>
        <taxon>Pezizomycotina</taxon>
        <taxon>Sordariomycetes</taxon>
        <taxon>Sordariomycetidae</taxon>
        <taxon>Sordariales</taxon>
        <taxon>Diplogelasinosporaceae</taxon>
        <taxon>Diplogelasinospora</taxon>
    </lineage>
</organism>
<evidence type="ECO:0000256" key="1">
    <source>
        <dbReference type="SAM" id="MobiDB-lite"/>
    </source>
</evidence>
<accession>A0AAN6N7Y8</accession>
<dbReference type="InterPro" id="IPR029069">
    <property type="entry name" value="HotDog_dom_sf"/>
</dbReference>
<sequence length="411" mass="44321">MRPPSSSSFRAATRARLLLTRLTGAPLRRHVCVSASRLLLSDGGGGGTSQDLDLDLDEYMRSARAALADPSRAKVVPDCLSPTPSHLLRLSLAGHTPDSLPPDDEGRMPLGHHMVYFPPQIPQALLMPDGTDADHCPGYPFVRRMWAGGSIAFSPDWEEDFRLDGRKAVCVETVGEPVLKPGTGSGEDKVFVDVRRQYGLLSRDGTLPTSSSGGEGGGSGNGVVIDETRRLVFLKERPHTSQTHTQPTPDGTATQNGNTGSVKGLIEKGPSERREADFGFSLKPDAKLLFHFSALTFNAHAIHLDTNYAKNIEGHKDLLVHGPLTLVLMLTALNQIKQQEGVGVVRSIDYRNLAPLYVGDEIRVCVKKQSNTKGGGGENEKKNRWNVWIEGPGGRLAVKGTAVTVATSRGE</sequence>
<protein>
    <recommendedName>
        <fullName evidence="4">MaoC-like domain-containing protein</fullName>
    </recommendedName>
</protein>
<dbReference type="GO" id="GO:0005739">
    <property type="term" value="C:mitochondrion"/>
    <property type="evidence" value="ECO:0007669"/>
    <property type="project" value="TreeGrafter"/>
</dbReference>
<feature type="compositionally biased region" description="Polar residues" evidence="1">
    <location>
        <begin position="251"/>
        <end position="261"/>
    </location>
</feature>
<dbReference type="AlphaFoldDB" id="A0AAN6N7Y8"/>
<feature type="region of interest" description="Disordered" evidence="1">
    <location>
        <begin position="202"/>
        <end position="222"/>
    </location>
</feature>